<name>A0A537JX54_9BACT</name>
<evidence type="ECO:0000313" key="2">
    <source>
        <dbReference type="Proteomes" id="UP000318509"/>
    </source>
</evidence>
<dbReference type="Gene3D" id="3.90.1170.40">
    <property type="entry name" value="Molybdopterin biosynthesis MoaE subunit"/>
    <property type="match status" value="1"/>
</dbReference>
<protein>
    <submittedName>
        <fullName evidence="1">Molybdopterin converting factor</fullName>
    </submittedName>
</protein>
<dbReference type="InterPro" id="IPR003749">
    <property type="entry name" value="ThiS/MoaD-like"/>
</dbReference>
<dbReference type="InterPro" id="IPR012675">
    <property type="entry name" value="Beta-grasp_dom_sf"/>
</dbReference>
<evidence type="ECO:0000313" key="1">
    <source>
        <dbReference type="EMBL" id="TMI88121.1"/>
    </source>
</evidence>
<proteinExistence type="predicted"/>
<dbReference type="SUPFAM" id="SSF54690">
    <property type="entry name" value="Molybdopterin synthase subunit MoaE"/>
    <property type="match status" value="1"/>
</dbReference>
<dbReference type="Gene3D" id="3.10.20.30">
    <property type="match status" value="1"/>
</dbReference>
<organism evidence="1 2">
    <name type="scientific">Candidatus Segetimicrobium genomatis</name>
    <dbReference type="NCBI Taxonomy" id="2569760"/>
    <lineage>
        <taxon>Bacteria</taxon>
        <taxon>Bacillati</taxon>
        <taxon>Candidatus Sysuimicrobiota</taxon>
        <taxon>Candidatus Sysuimicrobiia</taxon>
        <taxon>Candidatus Sysuimicrobiales</taxon>
        <taxon>Candidatus Segetimicrobiaceae</taxon>
        <taxon>Candidatus Segetimicrobium</taxon>
    </lineage>
</organism>
<sequence length="223" mass="23821">MKVTVRLFASYREAAGASSLELALKDGDRGPAVWAALVARFPALARLPSPSGYAVNDEYVDGTRALREHDEVALIPPVSGGATAGLALIEIGDQPIQVDRLLAAVADPRAGAIALFLGVVRDNARGRRVDYLEYEAYETLARREMEKIAGTIAGRWPGARIAIAHRTGRLTVGEASVAIGVSAPHRAEAFAAARFAIDTLKQTVPIWKKEIWEGGEAWVGAEP</sequence>
<comment type="caution">
    <text evidence="1">The sequence shown here is derived from an EMBL/GenBank/DDBJ whole genome shotgun (WGS) entry which is preliminary data.</text>
</comment>
<dbReference type="AlphaFoldDB" id="A0A537JX54"/>
<dbReference type="GO" id="GO:0006777">
    <property type="term" value="P:Mo-molybdopterin cofactor biosynthetic process"/>
    <property type="evidence" value="ECO:0007669"/>
    <property type="project" value="InterPro"/>
</dbReference>
<reference evidence="1 2" key="1">
    <citation type="journal article" date="2019" name="Nat. Microbiol.">
        <title>Mediterranean grassland soil C-N compound turnover is dependent on rainfall and depth, and is mediated by genomically divergent microorganisms.</title>
        <authorList>
            <person name="Diamond S."/>
            <person name="Andeer P.F."/>
            <person name="Li Z."/>
            <person name="Crits-Christoph A."/>
            <person name="Burstein D."/>
            <person name="Anantharaman K."/>
            <person name="Lane K.R."/>
            <person name="Thomas B.C."/>
            <person name="Pan C."/>
            <person name="Northen T.R."/>
            <person name="Banfield J.F."/>
        </authorList>
    </citation>
    <scope>NUCLEOTIDE SEQUENCE [LARGE SCALE GENOMIC DNA]</scope>
    <source>
        <strain evidence="1">NP_3</strain>
    </source>
</reference>
<accession>A0A537JX54</accession>
<dbReference type="CDD" id="cd00756">
    <property type="entry name" value="MoaE"/>
    <property type="match status" value="1"/>
</dbReference>
<dbReference type="InterPro" id="IPR016155">
    <property type="entry name" value="Mopterin_synth/thiamin_S_b"/>
</dbReference>
<dbReference type="PANTHER" id="PTHR23404">
    <property type="entry name" value="MOLYBDOPTERIN SYNTHASE RELATED"/>
    <property type="match status" value="1"/>
</dbReference>
<gene>
    <name evidence="1" type="ORF">E6H00_13665</name>
</gene>
<dbReference type="InterPro" id="IPR003448">
    <property type="entry name" value="Mopterin_biosynth_MoaE"/>
</dbReference>
<dbReference type="Pfam" id="PF02391">
    <property type="entry name" value="MoaE"/>
    <property type="match status" value="1"/>
</dbReference>
<dbReference type="SUPFAM" id="SSF54285">
    <property type="entry name" value="MoaD/ThiS"/>
    <property type="match status" value="1"/>
</dbReference>
<dbReference type="InterPro" id="IPR036563">
    <property type="entry name" value="MoaE_sf"/>
</dbReference>
<dbReference type="EMBL" id="VBAK01000145">
    <property type="protein sequence ID" value="TMI88121.1"/>
    <property type="molecule type" value="Genomic_DNA"/>
</dbReference>
<dbReference type="Pfam" id="PF02597">
    <property type="entry name" value="ThiS"/>
    <property type="match status" value="1"/>
</dbReference>
<dbReference type="CDD" id="cd00754">
    <property type="entry name" value="Ubl_MoaD"/>
    <property type="match status" value="1"/>
</dbReference>
<dbReference type="Proteomes" id="UP000318509">
    <property type="component" value="Unassembled WGS sequence"/>
</dbReference>